<dbReference type="InterPro" id="IPR046864">
    <property type="entry name" value="VasX_N"/>
</dbReference>
<dbReference type="CDD" id="cd20707">
    <property type="entry name" value="MIX_III"/>
    <property type="match status" value="1"/>
</dbReference>
<dbReference type="Pfam" id="PF20249">
    <property type="entry name" value="VasX_N"/>
    <property type="match status" value="1"/>
</dbReference>
<sequence>MTAEKVCATPCSDCDRKGLPILFTRYAVAYSAQEANMVLLKQLSPTGQLQAKPGGVAIGTALYNVRMLRAGYLYVHVDRGPLICTEDEWKGYVVHPQGYLKEFDVFLPGKTAPKIACARDSRQANNSMVWIRDAKKVKKLWYLFNPDPIDYEHFKSVIAADPAKYMKSFDVAGWANGNTSQPNTTQPGLLNGQVAEFAALANSRLRDALDPLLYGLMGSTPQERGWGDYQEEVSTPLMTLDGYASGFDETSTVTRIGPTYEKAHGIRLKQMAAFLQQNQGAVVACEDAMGITQELGHLQGEAQTVYTAWQAESSPGFDKSVSNEWVYQTAIGAQGLRDLVKKGAIKRASEHIDTWNKMRRPAPIAYRDAATRAREEARRDAAIARNQQAERDRAAAAGDAEFKELFDSVSAATIVEKQGEKYEATQNLQEMLGRDQVAWLDSASLKRAIALYSAKDAQVNQSGGGADLSLELAHCMSGTEANKAGKAWLAKVDLWDDNVLGKTLSFNNAPYRQQMKAQTQESPSAQVLPNAEPTTSLADAITDKLKPFAARASLGDKALGFMETFPRISESAKFRKLAWPLHIASLMSVKMMETVKGLPVPQVEAKLTRFIVSLGVTTLGRTAAQYAGTLAQANRDRVRNVERGLSRGASKADVFKAAPNARAAALAGLLDVSFAIIKGSQFQTKMDARTAIELVGNILQGIGSLSDWKAKAYEETIFNGIKAHNLFSAPGMKETFEGLQAFQLKALRMTAFKFLGPAALISAGLDVFDAWTSGKRGSYTLMAAQITSVAGTVFTVIGTGVAVFSIGNSALIAMAAVLGLIGAVLTAAAVIAVLILKEDDWITWLRDNPLSLSRKGKKPIHGNMGDTLQKLANAQSGI</sequence>
<reference evidence="2" key="1">
    <citation type="submission" date="2016-06" db="EMBL/GenBank/DDBJ databases">
        <authorList>
            <person name="Xu Y."/>
            <person name="Nagy A."/>
            <person name="Yan X."/>
            <person name="Kim S.W."/>
            <person name="Haley B."/>
            <person name="Liu N.T."/>
            <person name="Nou X."/>
        </authorList>
    </citation>
    <scope>NUCLEOTIDE SEQUENCE [LARGE SCALE GENOMIC DNA]</scope>
    <source>
        <strain evidence="2">ATCC 49129</strain>
    </source>
</reference>
<dbReference type="GeneID" id="61528947"/>
<dbReference type="OrthoDB" id="8664525at2"/>
<name>A0A192A535_9RALS</name>
<dbReference type="RefSeq" id="WP_064807978.1">
    <property type="nucleotide sequence ID" value="NZ_CP016023.1"/>
</dbReference>
<gene>
    <name evidence="1" type="ORF">A9Y76_23175</name>
</gene>
<dbReference type="InterPro" id="IPR048126">
    <property type="entry name" value="Toxin_VasX"/>
</dbReference>
<dbReference type="AlphaFoldDB" id="A0A192A535"/>
<evidence type="ECO:0000313" key="2">
    <source>
        <dbReference type="Proteomes" id="UP000078572"/>
    </source>
</evidence>
<organism evidence="1 2">
    <name type="scientific">Ralstonia insidiosa</name>
    <dbReference type="NCBI Taxonomy" id="190721"/>
    <lineage>
        <taxon>Bacteria</taxon>
        <taxon>Pseudomonadati</taxon>
        <taxon>Pseudomonadota</taxon>
        <taxon>Betaproteobacteria</taxon>
        <taxon>Burkholderiales</taxon>
        <taxon>Burkholderiaceae</taxon>
        <taxon>Ralstonia</taxon>
    </lineage>
</organism>
<protein>
    <submittedName>
        <fullName evidence="1">Uncharacterized protein</fullName>
    </submittedName>
</protein>
<dbReference type="Proteomes" id="UP000078572">
    <property type="component" value="Chromosome 2"/>
</dbReference>
<proteinExistence type="predicted"/>
<accession>A0A192A535</accession>
<dbReference type="NCBIfam" id="NF041559">
    <property type="entry name" value="BTH_I2691_fam"/>
    <property type="match status" value="1"/>
</dbReference>
<dbReference type="STRING" id="190721.ACS15_5049"/>
<dbReference type="EMBL" id="CP016023">
    <property type="protein sequence ID" value="ANJ75402.1"/>
    <property type="molecule type" value="Genomic_DNA"/>
</dbReference>
<keyword evidence="2" id="KW-1185">Reference proteome</keyword>
<evidence type="ECO:0000313" key="1">
    <source>
        <dbReference type="EMBL" id="ANJ75402.1"/>
    </source>
</evidence>